<evidence type="ECO:0000313" key="1">
    <source>
        <dbReference type="EMBL" id="CEN31413.1"/>
    </source>
</evidence>
<organism evidence="1 2">
    <name type="scientific">Paraclostridium sordellii</name>
    <name type="common">Clostridium sordellii</name>
    <dbReference type="NCBI Taxonomy" id="1505"/>
    <lineage>
        <taxon>Bacteria</taxon>
        <taxon>Bacillati</taxon>
        <taxon>Bacillota</taxon>
        <taxon>Clostridia</taxon>
        <taxon>Peptostreptococcales</taxon>
        <taxon>Peptostreptococcaceae</taxon>
        <taxon>Paraclostridium</taxon>
    </lineage>
</organism>
<proteinExistence type="predicted"/>
<comment type="caution">
    <text evidence="1">The sequence shown here is derived from an EMBL/GenBank/DDBJ whole genome shotgun (WGS) entry which is preliminary data.</text>
</comment>
<evidence type="ECO:0000313" key="2">
    <source>
        <dbReference type="Proteomes" id="UP000049685"/>
    </source>
</evidence>
<gene>
    <name evidence="1" type="ORF">UMC4404_32871</name>
</gene>
<accession>A0A9P1KXW4</accession>
<dbReference type="EMBL" id="CDNY01000004">
    <property type="protein sequence ID" value="CEN31413.1"/>
    <property type="molecule type" value="Genomic_DNA"/>
</dbReference>
<sequence>MKKEELIELGEKLQLIFENSQEDFYYISGYIDAKKED</sequence>
<name>A0A9P1KXW4_PARSO</name>
<reference evidence="2" key="1">
    <citation type="submission" date="2015-01" db="EMBL/GenBank/DDBJ databases">
        <authorList>
            <person name="Aslett A.Martin."/>
            <person name="De Silva Nishadi"/>
        </authorList>
    </citation>
    <scope>NUCLEOTIDE SEQUENCE [LARGE SCALE GENOMIC DNA]</scope>
    <source>
        <strain evidence="2">UMC4404</strain>
    </source>
</reference>
<dbReference type="AlphaFoldDB" id="A0A9P1KXW4"/>
<protein>
    <submittedName>
        <fullName evidence="1">Uncharacterized protein</fullName>
    </submittedName>
</protein>
<dbReference type="Proteomes" id="UP000049685">
    <property type="component" value="Unassembled WGS sequence"/>
</dbReference>